<evidence type="ECO:0000256" key="1">
    <source>
        <dbReference type="ARBA" id="ARBA00022475"/>
    </source>
</evidence>
<dbReference type="NCBIfam" id="TIGR01174">
    <property type="entry name" value="ftsA"/>
    <property type="match status" value="1"/>
</dbReference>
<keyword evidence="4" id="KW-0131">Cell cycle</keyword>
<feature type="non-terminal residue" evidence="6">
    <location>
        <position position="203"/>
    </location>
</feature>
<evidence type="ECO:0000256" key="2">
    <source>
        <dbReference type="ARBA" id="ARBA00022618"/>
    </source>
</evidence>
<dbReference type="PANTHER" id="PTHR32432:SF4">
    <property type="entry name" value="CELL DIVISION PROTEIN FTSA"/>
    <property type="match status" value="1"/>
</dbReference>
<organism evidence="6 7">
    <name type="scientific">Candidatus Berkelbacteria bacterium RBG_13_40_8</name>
    <dbReference type="NCBI Taxonomy" id="1797467"/>
    <lineage>
        <taxon>Bacteria</taxon>
        <taxon>Candidatus Berkelbacteria</taxon>
    </lineage>
</organism>
<dbReference type="PANTHER" id="PTHR32432">
    <property type="entry name" value="CELL DIVISION PROTEIN FTSA-RELATED"/>
    <property type="match status" value="1"/>
</dbReference>
<dbReference type="GO" id="GO:0009898">
    <property type="term" value="C:cytoplasmic side of plasma membrane"/>
    <property type="evidence" value="ECO:0007669"/>
    <property type="project" value="TreeGrafter"/>
</dbReference>
<evidence type="ECO:0000313" key="6">
    <source>
        <dbReference type="EMBL" id="OGD55993.1"/>
    </source>
</evidence>
<evidence type="ECO:0000256" key="4">
    <source>
        <dbReference type="ARBA" id="ARBA00023306"/>
    </source>
</evidence>
<dbReference type="InterPro" id="IPR043129">
    <property type="entry name" value="ATPase_NBD"/>
</dbReference>
<reference evidence="6 7" key="1">
    <citation type="journal article" date="2016" name="Nat. Commun.">
        <title>Thousands of microbial genomes shed light on interconnected biogeochemical processes in an aquifer system.</title>
        <authorList>
            <person name="Anantharaman K."/>
            <person name="Brown C.T."/>
            <person name="Hug L.A."/>
            <person name="Sharon I."/>
            <person name="Castelle C.J."/>
            <person name="Probst A.J."/>
            <person name="Thomas B.C."/>
            <person name="Singh A."/>
            <person name="Wilkins M.J."/>
            <person name="Karaoz U."/>
            <person name="Brodie E.L."/>
            <person name="Williams K.H."/>
            <person name="Hubbard S.S."/>
            <person name="Banfield J.F."/>
        </authorList>
    </citation>
    <scope>NUCLEOTIDE SEQUENCE [LARGE SCALE GENOMIC DNA]</scope>
</reference>
<sequence length="203" mass="20845">MAKDNIVVGLDVGTTKVAVCVGKASEGLINIIGFSRVPNAGIRKGMIVDVEDTVSAISAALEQAERMAGTPINSAYISLGGNHISSTISKGVVAVARADGEVTPSDVERVVEAAKTVALPPNREIIHVIPKFYTVDGQTNLADPLGMTGIRLEVEAIVVGGSSAAIKNLTKCVSQAGVGIDGVIFAPLASSRALLSKKQKELG</sequence>
<dbReference type="Proteomes" id="UP000178764">
    <property type="component" value="Unassembled WGS sequence"/>
</dbReference>
<keyword evidence="3" id="KW-0472">Membrane</keyword>
<name>A0A1F5DLH7_9BACT</name>
<dbReference type="GO" id="GO:0032153">
    <property type="term" value="C:cell division site"/>
    <property type="evidence" value="ECO:0007669"/>
    <property type="project" value="TreeGrafter"/>
</dbReference>
<proteinExistence type="predicted"/>
<dbReference type="SUPFAM" id="SSF53067">
    <property type="entry name" value="Actin-like ATPase domain"/>
    <property type="match status" value="1"/>
</dbReference>
<dbReference type="InterPro" id="IPR050696">
    <property type="entry name" value="FtsA/MreB"/>
</dbReference>
<evidence type="ECO:0000259" key="5">
    <source>
        <dbReference type="SMART" id="SM00842"/>
    </source>
</evidence>
<evidence type="ECO:0000313" key="7">
    <source>
        <dbReference type="Proteomes" id="UP000178764"/>
    </source>
</evidence>
<protein>
    <submittedName>
        <fullName evidence="6">Cell division protein FtsA</fullName>
    </submittedName>
</protein>
<dbReference type="EMBL" id="MEZT01000032">
    <property type="protein sequence ID" value="OGD55993.1"/>
    <property type="molecule type" value="Genomic_DNA"/>
</dbReference>
<gene>
    <name evidence="6" type="ORF">A2V71_00015</name>
</gene>
<keyword evidence="2 6" id="KW-0132">Cell division</keyword>
<dbReference type="GO" id="GO:0051301">
    <property type="term" value="P:cell division"/>
    <property type="evidence" value="ECO:0007669"/>
    <property type="project" value="UniProtKB-KW"/>
</dbReference>
<accession>A0A1F5DLH7</accession>
<dbReference type="Gene3D" id="3.30.420.40">
    <property type="match status" value="1"/>
</dbReference>
<dbReference type="SMART" id="SM00842">
    <property type="entry name" value="FtsA"/>
    <property type="match status" value="1"/>
</dbReference>
<comment type="caution">
    <text evidence="6">The sequence shown here is derived from an EMBL/GenBank/DDBJ whole genome shotgun (WGS) entry which is preliminary data.</text>
</comment>
<dbReference type="Pfam" id="PF14450">
    <property type="entry name" value="FtsA"/>
    <property type="match status" value="1"/>
</dbReference>
<dbReference type="InterPro" id="IPR003494">
    <property type="entry name" value="SHS2_FtsA"/>
</dbReference>
<dbReference type="AlphaFoldDB" id="A0A1F5DLH7"/>
<dbReference type="InterPro" id="IPR020823">
    <property type="entry name" value="Cell_div_FtsA"/>
</dbReference>
<keyword evidence="1" id="KW-1003">Cell membrane</keyword>
<dbReference type="Pfam" id="PF02491">
    <property type="entry name" value="SHS2_FTSA"/>
    <property type="match status" value="1"/>
</dbReference>
<dbReference type="Gene3D" id="3.30.1490.110">
    <property type="match status" value="1"/>
</dbReference>
<evidence type="ECO:0000256" key="3">
    <source>
        <dbReference type="ARBA" id="ARBA00023136"/>
    </source>
</evidence>
<feature type="domain" description="SHS2" evidence="5">
    <location>
        <begin position="7"/>
        <end position="194"/>
    </location>
</feature>